<evidence type="ECO:0000259" key="2">
    <source>
        <dbReference type="Pfam" id="PF04575"/>
    </source>
</evidence>
<proteinExistence type="predicted"/>
<feature type="domain" description="Surface lipoprotein assembly modifier C-terminal" evidence="2">
    <location>
        <begin position="162"/>
        <end position="453"/>
    </location>
</feature>
<dbReference type="Pfam" id="PF04575">
    <property type="entry name" value="SlipAM"/>
    <property type="match status" value="1"/>
</dbReference>
<evidence type="ECO:0000256" key="1">
    <source>
        <dbReference type="SAM" id="SignalP"/>
    </source>
</evidence>
<dbReference type="RefSeq" id="WP_204198853.1">
    <property type="nucleotide sequence ID" value="NZ_JAFEMC010000003.1"/>
</dbReference>
<comment type="caution">
    <text evidence="3">The sequence shown here is derived from an EMBL/GenBank/DDBJ whole genome shotgun (WGS) entry which is preliminary data.</text>
</comment>
<feature type="chain" id="PRO_5046975524" evidence="1">
    <location>
        <begin position="25"/>
        <end position="453"/>
    </location>
</feature>
<protein>
    <submittedName>
        <fullName evidence="3">DUF560 domain-containing protein</fullName>
    </submittedName>
</protein>
<reference evidence="3 4" key="1">
    <citation type="submission" date="2020-12" db="EMBL/GenBank/DDBJ databases">
        <title>Sphingomonas sp.</title>
        <authorList>
            <person name="Kim M.K."/>
        </authorList>
    </citation>
    <scope>NUCLEOTIDE SEQUENCE [LARGE SCALE GENOMIC DNA]</scope>
    <source>
        <strain evidence="3 4">BT552</strain>
    </source>
</reference>
<organism evidence="3 4">
    <name type="scientific">Sphingomonas longa</name>
    <dbReference type="NCBI Taxonomy" id="2778730"/>
    <lineage>
        <taxon>Bacteria</taxon>
        <taxon>Pseudomonadati</taxon>
        <taxon>Pseudomonadota</taxon>
        <taxon>Alphaproteobacteria</taxon>
        <taxon>Sphingomonadales</taxon>
        <taxon>Sphingomonadaceae</taxon>
        <taxon>Sphingomonas</taxon>
    </lineage>
</organism>
<dbReference type="Proteomes" id="UP000763641">
    <property type="component" value="Unassembled WGS sequence"/>
</dbReference>
<dbReference type="SUPFAM" id="SSF48452">
    <property type="entry name" value="TPR-like"/>
    <property type="match status" value="1"/>
</dbReference>
<dbReference type="InterPro" id="IPR007655">
    <property type="entry name" value="Slam_C"/>
</dbReference>
<feature type="signal peptide" evidence="1">
    <location>
        <begin position="1"/>
        <end position="24"/>
    </location>
</feature>
<keyword evidence="1" id="KW-0732">Signal</keyword>
<name>A0ABS2D725_9SPHN</name>
<accession>A0ABS2D725</accession>
<dbReference type="InterPro" id="IPR011990">
    <property type="entry name" value="TPR-like_helical_dom_sf"/>
</dbReference>
<evidence type="ECO:0000313" key="4">
    <source>
        <dbReference type="Proteomes" id="UP000763641"/>
    </source>
</evidence>
<dbReference type="Gene3D" id="1.25.40.10">
    <property type="entry name" value="Tetratricopeptide repeat domain"/>
    <property type="match status" value="1"/>
</dbReference>
<sequence length="453" mass="49202">MRIAASVAGAAVAGLWATAAPALAAPERTCADGTCRITLTPPQLLAAAERLIGEQHFAEAKPLVEALRLAPGFKLQTRFLGGLIAARTGDYASAADAFMAILADDPRQTRVRLELAQALMALKKTASADRQLRIAQQDADLPQQIARTIRTVRDTIRSGRAWRLDFNIGIAPDTNINNATTAQSITVLLGDQAYQADLNEDAKAKSGLGQTAQLSAGLRLPVAPNVSALAELDANGTNYGGRHFDDYAVQLAGGAEYRLTPTSSVSLEGVYARRWYGGNATTEQVGVRTGGQMVLGTRDRFGYQIDVRHVRAFFDRGYDGWQGGVYGTLEHALTRTIVMSAGPFVRRDWLREKPFSNTEIGGNVGVGGELPYGFNVGGSLGLSRAMFDAPLPIFDLKSRRDTRLVVRTTLGNRKIRLFGFSPQVNWTYNDIDSSLKLYGIERSRFEVTLARYF</sequence>
<evidence type="ECO:0000313" key="3">
    <source>
        <dbReference type="EMBL" id="MBM6576735.1"/>
    </source>
</evidence>
<keyword evidence="4" id="KW-1185">Reference proteome</keyword>
<gene>
    <name evidence="3" type="ORF">ILT43_10140</name>
</gene>
<dbReference type="EMBL" id="JAFEMC010000003">
    <property type="protein sequence ID" value="MBM6576735.1"/>
    <property type="molecule type" value="Genomic_DNA"/>
</dbReference>